<dbReference type="RefSeq" id="WP_167875207.1">
    <property type="nucleotide sequence ID" value="NZ_SRMQ01000009.1"/>
</dbReference>
<comment type="caution">
    <text evidence="1">The sequence shown here is derived from an EMBL/GenBank/DDBJ whole genome shotgun (WGS) entry which is preliminary data.</text>
</comment>
<evidence type="ECO:0000313" key="2">
    <source>
        <dbReference type="Proteomes" id="UP000297714"/>
    </source>
</evidence>
<dbReference type="EMBL" id="SRMQ01000009">
    <property type="protein sequence ID" value="TGJ75918.1"/>
    <property type="molecule type" value="Genomic_DNA"/>
</dbReference>
<evidence type="ECO:0008006" key="3">
    <source>
        <dbReference type="Google" id="ProtNLM"/>
    </source>
</evidence>
<protein>
    <recommendedName>
        <fullName evidence="3">Transposase</fullName>
    </recommendedName>
</protein>
<gene>
    <name evidence="1" type="ORF">CAGA_18890</name>
</gene>
<sequence length="76" mass="9112">MPRKYTKVEMLSEEVFRRKASGETNREIRESYGLTKYQIKQLVSRQHWKACLIANGYIPLPKGRPRKIPYQVFQLR</sequence>
<organism evidence="1 2">
    <name type="scientific">Caproiciproducens galactitolivorans</name>
    <dbReference type="NCBI Taxonomy" id="642589"/>
    <lineage>
        <taxon>Bacteria</taxon>
        <taxon>Bacillati</taxon>
        <taxon>Bacillota</taxon>
        <taxon>Clostridia</taxon>
        <taxon>Eubacteriales</taxon>
        <taxon>Acutalibacteraceae</taxon>
        <taxon>Caproiciproducens</taxon>
    </lineage>
</organism>
<dbReference type="Proteomes" id="UP000297714">
    <property type="component" value="Unassembled WGS sequence"/>
</dbReference>
<keyword evidence="2" id="KW-1185">Reference proteome</keyword>
<accession>A0A4Z0Y7J4</accession>
<reference evidence="1 2" key="1">
    <citation type="submission" date="2019-04" db="EMBL/GenBank/DDBJ databases">
        <authorList>
            <person name="Poehlein A."/>
            <person name="Bengelsdorf F.R."/>
            <person name="Duerre P."/>
            <person name="Daniel R."/>
        </authorList>
    </citation>
    <scope>NUCLEOTIDE SEQUENCE [LARGE SCALE GENOMIC DNA]</scope>
    <source>
        <strain evidence="1 2">BS-1</strain>
    </source>
</reference>
<evidence type="ECO:0000313" key="1">
    <source>
        <dbReference type="EMBL" id="TGJ75918.1"/>
    </source>
</evidence>
<dbReference type="AlphaFoldDB" id="A0A4Z0Y7J4"/>
<proteinExistence type="predicted"/>
<name>A0A4Z0Y7J4_9FIRM</name>